<dbReference type="Pfam" id="PF13462">
    <property type="entry name" value="Thioredoxin_4"/>
    <property type="match status" value="1"/>
</dbReference>
<keyword evidence="3" id="KW-0560">Oxidoreductase</keyword>
<dbReference type="InterPro" id="IPR012336">
    <property type="entry name" value="Thioredoxin-like_fold"/>
</dbReference>
<comment type="caution">
    <text evidence="7">The sequence shown here is derived from an EMBL/GenBank/DDBJ whole genome shotgun (WGS) entry which is preliminary data.</text>
</comment>
<name>A0ABS7C8H7_9BACL</name>
<keyword evidence="5" id="KW-0676">Redox-active center</keyword>
<evidence type="ECO:0000313" key="7">
    <source>
        <dbReference type="EMBL" id="MBW7457182.1"/>
    </source>
</evidence>
<evidence type="ECO:0000256" key="3">
    <source>
        <dbReference type="ARBA" id="ARBA00023002"/>
    </source>
</evidence>
<evidence type="ECO:0000256" key="4">
    <source>
        <dbReference type="ARBA" id="ARBA00023157"/>
    </source>
</evidence>
<evidence type="ECO:0000256" key="2">
    <source>
        <dbReference type="ARBA" id="ARBA00022729"/>
    </source>
</evidence>
<evidence type="ECO:0000313" key="8">
    <source>
        <dbReference type="Proteomes" id="UP001519887"/>
    </source>
</evidence>
<organism evidence="7 8">
    <name type="scientific">Paenibacillus sepulcri</name>
    <dbReference type="NCBI Taxonomy" id="359917"/>
    <lineage>
        <taxon>Bacteria</taxon>
        <taxon>Bacillati</taxon>
        <taxon>Bacillota</taxon>
        <taxon>Bacilli</taxon>
        <taxon>Bacillales</taxon>
        <taxon>Paenibacillaceae</taxon>
        <taxon>Paenibacillus</taxon>
    </lineage>
</organism>
<dbReference type="SUPFAM" id="SSF52833">
    <property type="entry name" value="Thioredoxin-like"/>
    <property type="match status" value="1"/>
</dbReference>
<dbReference type="InterPro" id="IPR036249">
    <property type="entry name" value="Thioredoxin-like_sf"/>
</dbReference>
<dbReference type="PROSITE" id="PS51352">
    <property type="entry name" value="THIOREDOXIN_2"/>
    <property type="match status" value="1"/>
</dbReference>
<evidence type="ECO:0000256" key="1">
    <source>
        <dbReference type="ARBA" id="ARBA00005791"/>
    </source>
</evidence>
<keyword evidence="8" id="KW-1185">Reference proteome</keyword>
<comment type="similarity">
    <text evidence="1">Belongs to the thioredoxin family. DsbA subfamily.</text>
</comment>
<gene>
    <name evidence="7" type="ORF">K0U00_24385</name>
</gene>
<evidence type="ECO:0000259" key="6">
    <source>
        <dbReference type="PROSITE" id="PS51352"/>
    </source>
</evidence>
<dbReference type="Gene3D" id="3.40.30.10">
    <property type="entry name" value="Glutaredoxin"/>
    <property type="match status" value="1"/>
</dbReference>
<feature type="domain" description="Thioredoxin" evidence="6">
    <location>
        <begin position="38"/>
        <end position="177"/>
    </location>
</feature>
<proteinExistence type="inferred from homology"/>
<evidence type="ECO:0000256" key="5">
    <source>
        <dbReference type="ARBA" id="ARBA00023284"/>
    </source>
</evidence>
<dbReference type="InterPro" id="IPR013766">
    <property type="entry name" value="Thioredoxin_domain"/>
</dbReference>
<dbReference type="PANTHER" id="PTHR13887:SF14">
    <property type="entry name" value="DISULFIDE BOND FORMATION PROTEIN D"/>
    <property type="match status" value="1"/>
</dbReference>
<dbReference type="RefSeq" id="WP_210046001.1">
    <property type="nucleotide sequence ID" value="NZ_JBHLVU010000007.1"/>
</dbReference>
<sequence>MAQAKKGPKNLVLFTLVVVVLCVLLVMLNQASKKAEVTESLASAPDIANQPVEGSVDAKVAIMEFGDYKCPSCKAWSDQIYPKLKKDYIDTGIVKFSYINVLFHGEESQLGAMAGESVWSENPESFWPFHKALFQAQPTDNHDAPWITPDKILEIANKIEPPIDVAKLQQDLDMQATLPQVGRDQELVQDFQIEQTPTIIVNNVKLQNPFDYDTLVKLIEDGQ</sequence>
<dbReference type="EMBL" id="JAHZIK010000776">
    <property type="protein sequence ID" value="MBW7457182.1"/>
    <property type="molecule type" value="Genomic_DNA"/>
</dbReference>
<keyword evidence="2" id="KW-0732">Signal</keyword>
<dbReference type="PANTHER" id="PTHR13887">
    <property type="entry name" value="GLUTATHIONE S-TRANSFERASE KAPPA"/>
    <property type="match status" value="1"/>
</dbReference>
<dbReference type="Proteomes" id="UP001519887">
    <property type="component" value="Unassembled WGS sequence"/>
</dbReference>
<reference evidence="7 8" key="1">
    <citation type="submission" date="2021-07" db="EMBL/GenBank/DDBJ databases">
        <title>Paenibacillus radiodurans sp. nov., isolated from the southeastern edge of Tengger Desert.</title>
        <authorList>
            <person name="Zhang G."/>
        </authorList>
    </citation>
    <scope>NUCLEOTIDE SEQUENCE [LARGE SCALE GENOMIC DNA]</scope>
    <source>
        <strain evidence="7 8">CCM 7311</strain>
    </source>
</reference>
<protein>
    <submittedName>
        <fullName evidence="7">DsbA family protein</fullName>
    </submittedName>
</protein>
<accession>A0ABS7C8H7</accession>
<keyword evidence="4" id="KW-1015">Disulfide bond</keyword>